<feature type="region of interest" description="Disordered" evidence="2">
    <location>
        <begin position="909"/>
        <end position="987"/>
    </location>
</feature>
<evidence type="ECO:0000313" key="3">
    <source>
        <dbReference type="EMBL" id="QRD04258.1"/>
    </source>
</evidence>
<keyword evidence="4" id="KW-1185">Reference proteome</keyword>
<organism evidence="3 4">
    <name type="scientific">Phaeosphaeria nodorum (strain SN15 / ATCC MYA-4574 / FGSC 10173)</name>
    <name type="common">Glume blotch fungus</name>
    <name type="synonym">Parastagonospora nodorum</name>
    <dbReference type="NCBI Taxonomy" id="321614"/>
    <lineage>
        <taxon>Eukaryota</taxon>
        <taxon>Fungi</taxon>
        <taxon>Dikarya</taxon>
        <taxon>Ascomycota</taxon>
        <taxon>Pezizomycotina</taxon>
        <taxon>Dothideomycetes</taxon>
        <taxon>Pleosporomycetidae</taxon>
        <taxon>Pleosporales</taxon>
        <taxon>Pleosporineae</taxon>
        <taxon>Phaeosphaeriaceae</taxon>
        <taxon>Parastagonospora</taxon>
    </lineage>
</organism>
<evidence type="ECO:0000313" key="4">
    <source>
        <dbReference type="Proteomes" id="UP000663193"/>
    </source>
</evidence>
<proteinExistence type="predicted"/>
<evidence type="ECO:0000256" key="1">
    <source>
        <dbReference type="SAM" id="Coils"/>
    </source>
</evidence>
<feature type="region of interest" description="Disordered" evidence="2">
    <location>
        <begin position="446"/>
        <end position="529"/>
    </location>
</feature>
<keyword evidence="1" id="KW-0175">Coiled coil</keyword>
<sequence>LLYVKAAPAWPCALLLDPFLEILELPHTRDPRLDIQHNMSDPFDARKKRPPPILIPAVPRITATTQATRTNTNEQEQGKRQQQHQLSLSQQGSRFASSPLTSPLEHDVSRVPLPKSGSQKSRASAMTNLTNLIEEARQPMQQLELVGIGGSSRSKHSANSGQAGLGLHERAEKTTRAWIEARSEEHVFKIAGQIPPPHLVDAVGDDEVLVKTNDLRKECRAASEEQKGKSQGLVKSPKKKLFGMHLPNFGRSSAPNPPPMPSKAAQVLGHEPRNSKKAVRSGKSTASQETPTKAPRSDTSKSLPVKLLDQDKHARSHHTGATRRNRDISRRSPPRINKLPATAFNPFLGTEYSQASAPPPTPPAKDTPPEGRQPVQPASPLRRTAQLDGLREIYKADVDVAGGPLRFPAFALSPSPIKTFEAGFAGKSPSKQIPGTAEDYQKLIAGQPLPWPSPLRDDCNQVRVGDQPASAQGKVEDTQDTDSLYRDDRWSAEKKEHGDSRDAALSYRLSNPPNLPQPNEHSSSEYAPYVYSNHGSHHYSPLQPRFYSPSDRSVLKFADGETPSKNSDTTRFYCTVPSKGDPDSNNPSIEMVFQGDAHDIDPQSSTGRLVHNDHPESMRVQMRDNSELAARVMQELRIGEQHGQPPHQGETNGRLQPDQSSSGLTDLLNGVVLGRDSYVDRFNPGCLSAVPSPLHKAPAPATPMQGIPPRQNSPVLVGSTYMPKNIEDHFYMTNEHLDVVGKSNWDQTETLKELHETSNHRHAQLITAVEQLVKEVKMQVDAINEKTDHTTEQGDSINNKLEQLFNFIRNDIMGVLAAQDKKATSVEQSIKELEKTVHGMQKMMEQKQSEVKAVQQHTPVAAHATPNSPFLHRAQTSLAGFYGNMTESGREGPPGLPMPERTSSLAYDGHNDTRAGYGSNYGQQWGSRSNFPGRNGKEERPYLGNNPYQYAANGANGGQFGNGYNGNGYSPYSPAEQPYSFHQGPTK</sequence>
<feature type="non-terminal residue" evidence="3">
    <location>
        <position position="1"/>
    </location>
</feature>
<dbReference type="EMBL" id="CP069038">
    <property type="protein sequence ID" value="QRD04258.1"/>
    <property type="molecule type" value="Genomic_DNA"/>
</dbReference>
<feature type="compositionally biased region" description="Pro residues" evidence="2">
    <location>
        <begin position="357"/>
        <end position="366"/>
    </location>
</feature>
<dbReference type="Proteomes" id="UP000663193">
    <property type="component" value="Chromosome 16"/>
</dbReference>
<feature type="compositionally biased region" description="Low complexity" evidence="2">
    <location>
        <begin position="944"/>
        <end position="954"/>
    </location>
</feature>
<feature type="compositionally biased region" description="Gly residues" evidence="2">
    <location>
        <begin position="955"/>
        <end position="966"/>
    </location>
</feature>
<feature type="region of interest" description="Disordered" evidence="2">
    <location>
        <begin position="243"/>
        <end position="381"/>
    </location>
</feature>
<evidence type="ECO:0000256" key="2">
    <source>
        <dbReference type="SAM" id="MobiDB-lite"/>
    </source>
</evidence>
<reference evidence="4" key="1">
    <citation type="journal article" date="2021" name="BMC Genomics">
        <title>Chromosome-level genome assembly and manually-curated proteome of model necrotroph Parastagonospora nodorum Sn15 reveals a genome-wide trove of candidate effector homologs, and redundancy of virulence-related functions within an accessory chromosome.</title>
        <authorList>
            <person name="Bertazzoni S."/>
            <person name="Jones D.A.B."/>
            <person name="Phan H.T."/>
            <person name="Tan K.-C."/>
            <person name="Hane J.K."/>
        </authorList>
    </citation>
    <scope>NUCLEOTIDE SEQUENCE [LARGE SCALE GENOMIC DNA]</scope>
    <source>
        <strain evidence="4">SN15 / ATCC MYA-4574 / FGSC 10173)</strain>
    </source>
</reference>
<feature type="compositionally biased region" description="Polar residues" evidence="2">
    <location>
        <begin position="92"/>
        <end position="101"/>
    </location>
</feature>
<gene>
    <name evidence="3" type="ORF">JI435_129920</name>
</gene>
<feature type="region of interest" description="Disordered" evidence="2">
    <location>
        <begin position="641"/>
        <end position="663"/>
    </location>
</feature>
<feature type="compositionally biased region" description="Basic and acidic residues" evidence="2">
    <location>
        <begin position="483"/>
        <end position="502"/>
    </location>
</feature>
<dbReference type="VEuPathDB" id="FungiDB:JI435_129920"/>
<feature type="compositionally biased region" description="Polar residues" evidence="2">
    <location>
        <begin position="649"/>
        <end position="663"/>
    </location>
</feature>
<feature type="coiled-coil region" evidence="1">
    <location>
        <begin position="816"/>
        <end position="850"/>
    </location>
</feature>
<accession>A0A7U2FFM7</accession>
<feature type="compositionally biased region" description="Basic residues" evidence="2">
    <location>
        <begin position="314"/>
        <end position="323"/>
    </location>
</feature>
<name>A0A7U2FFM7_PHANO</name>
<feature type="compositionally biased region" description="Polar residues" evidence="2">
    <location>
        <begin position="508"/>
        <end position="525"/>
    </location>
</feature>
<dbReference type="AlphaFoldDB" id="A0A7U2FFM7"/>
<feature type="compositionally biased region" description="Polar residues" evidence="2">
    <location>
        <begin position="920"/>
        <end position="932"/>
    </location>
</feature>
<dbReference type="OrthoDB" id="3796126at2759"/>
<feature type="compositionally biased region" description="Polar residues" evidence="2">
    <location>
        <begin position="282"/>
        <end position="291"/>
    </location>
</feature>
<feature type="region of interest" description="Disordered" evidence="2">
    <location>
        <begin position="68"/>
        <end position="123"/>
    </location>
</feature>
<protein>
    <submittedName>
        <fullName evidence="3">Uncharacterized protein</fullName>
    </submittedName>
</protein>